<gene>
    <name evidence="3" type="ORF">GCM10009129_17260</name>
</gene>
<evidence type="ECO:0000259" key="1">
    <source>
        <dbReference type="Pfam" id="PF00534"/>
    </source>
</evidence>
<sequence>MPTATAKQPERIVLVINSLQGAGAERFVLTIGSAFDALGFDVHVVRFDPKVEFALPENLKYHLIDYQGYRWLPKGAIRYRMFARSIDNYILKHIGTPALVLSNLERADSTLRYSRLPNIIHVIHNTLSLYYHIADQPNPAKRTAELQNVYGTHPCVCVSEGVETDFIQSFGNITKVTTVHNPIDQVYIRQLAEAFVPEYKDYLIHVGSFKKAKRHDILIQAYAKTSQRVPLLLAGQGKLEQEIKTLITQLGLEDKVIMLGFCENVFPYLKHAKCKVLTSEREGFALVLAEALALDVPVISTDCQSGPREILGAHQLMPVNDIDAIAAKLEQAMQQPEQFAHPFNTKFLPHNIAKAYLRFANVAIPDVA</sequence>
<dbReference type="PANTHER" id="PTHR12526:SF638">
    <property type="entry name" value="SPORE COAT PROTEIN SA"/>
    <property type="match status" value="1"/>
</dbReference>
<organism evidence="3 4">
    <name type="scientific">Psychrobacter aestuarii</name>
    <dbReference type="NCBI Taxonomy" id="556327"/>
    <lineage>
        <taxon>Bacteria</taxon>
        <taxon>Pseudomonadati</taxon>
        <taxon>Pseudomonadota</taxon>
        <taxon>Gammaproteobacteria</taxon>
        <taxon>Moraxellales</taxon>
        <taxon>Moraxellaceae</taxon>
        <taxon>Psychrobacter</taxon>
    </lineage>
</organism>
<dbReference type="SUPFAM" id="SSF53756">
    <property type="entry name" value="UDP-Glycosyltransferase/glycogen phosphorylase"/>
    <property type="match status" value="1"/>
</dbReference>
<dbReference type="Pfam" id="PF00534">
    <property type="entry name" value="Glycos_transf_1"/>
    <property type="match status" value="1"/>
</dbReference>
<dbReference type="PANTHER" id="PTHR12526">
    <property type="entry name" value="GLYCOSYLTRANSFERASE"/>
    <property type="match status" value="1"/>
</dbReference>
<dbReference type="InterPro" id="IPR001296">
    <property type="entry name" value="Glyco_trans_1"/>
</dbReference>
<dbReference type="InterPro" id="IPR028098">
    <property type="entry name" value="Glyco_trans_4-like_N"/>
</dbReference>
<accession>A0ABN0VY01</accession>
<dbReference type="Pfam" id="PF13439">
    <property type="entry name" value="Glyco_transf_4"/>
    <property type="match status" value="1"/>
</dbReference>
<evidence type="ECO:0000313" key="3">
    <source>
        <dbReference type="EMBL" id="GAA0320111.1"/>
    </source>
</evidence>
<name>A0ABN0VY01_9GAMM</name>
<feature type="domain" description="Glycosyl transferase family 1" evidence="1">
    <location>
        <begin position="197"/>
        <end position="338"/>
    </location>
</feature>
<proteinExistence type="predicted"/>
<reference evidence="3 4" key="1">
    <citation type="journal article" date="2019" name="Int. J. Syst. Evol. Microbiol.">
        <title>The Global Catalogue of Microorganisms (GCM) 10K type strain sequencing project: providing services to taxonomists for standard genome sequencing and annotation.</title>
        <authorList>
            <consortium name="The Broad Institute Genomics Platform"/>
            <consortium name="The Broad Institute Genome Sequencing Center for Infectious Disease"/>
            <person name="Wu L."/>
            <person name="Ma J."/>
        </authorList>
    </citation>
    <scope>NUCLEOTIDE SEQUENCE [LARGE SCALE GENOMIC DNA]</scope>
    <source>
        <strain evidence="3 4">JCM 16343</strain>
    </source>
</reference>
<dbReference type="Proteomes" id="UP001501787">
    <property type="component" value="Unassembled WGS sequence"/>
</dbReference>
<dbReference type="RefSeq" id="WP_201505285.1">
    <property type="nucleotide sequence ID" value="NZ_BAAAFR010000005.1"/>
</dbReference>
<dbReference type="Gene3D" id="3.40.50.2000">
    <property type="entry name" value="Glycogen Phosphorylase B"/>
    <property type="match status" value="2"/>
</dbReference>
<dbReference type="CDD" id="cd03811">
    <property type="entry name" value="GT4_GT28_WabH-like"/>
    <property type="match status" value="1"/>
</dbReference>
<dbReference type="EMBL" id="BAAAFR010000005">
    <property type="protein sequence ID" value="GAA0320111.1"/>
    <property type="molecule type" value="Genomic_DNA"/>
</dbReference>
<protein>
    <submittedName>
        <fullName evidence="3">Glycosyltransferase</fullName>
    </submittedName>
</protein>
<evidence type="ECO:0000259" key="2">
    <source>
        <dbReference type="Pfam" id="PF13439"/>
    </source>
</evidence>
<comment type="caution">
    <text evidence="3">The sequence shown here is derived from an EMBL/GenBank/DDBJ whole genome shotgun (WGS) entry which is preliminary data.</text>
</comment>
<feature type="domain" description="Glycosyltransferase subfamily 4-like N-terminal" evidence="2">
    <location>
        <begin position="23"/>
        <end position="184"/>
    </location>
</feature>
<keyword evidence="4" id="KW-1185">Reference proteome</keyword>
<evidence type="ECO:0000313" key="4">
    <source>
        <dbReference type="Proteomes" id="UP001501787"/>
    </source>
</evidence>